<protein>
    <submittedName>
        <fullName evidence="2">Uncharacterized protein C7orf26 homolog</fullName>
    </submittedName>
</protein>
<evidence type="ECO:0000313" key="2">
    <source>
        <dbReference type="EMBL" id="CAG6622865.1"/>
    </source>
</evidence>
<feature type="compositionally biased region" description="Low complexity" evidence="1">
    <location>
        <begin position="497"/>
        <end position="517"/>
    </location>
</feature>
<dbReference type="PANTHER" id="PTHR14540:SF2">
    <property type="entry name" value="INTEGRATOR COMPLEX SUBUNIT 15"/>
    <property type="match status" value="1"/>
</dbReference>
<feature type="region of interest" description="Disordered" evidence="1">
    <location>
        <begin position="494"/>
        <end position="517"/>
    </location>
</feature>
<reference evidence="2" key="1">
    <citation type="submission" date="2021-05" db="EMBL/GenBank/DDBJ databases">
        <authorList>
            <person name="Alioto T."/>
            <person name="Alioto T."/>
            <person name="Gomez Garrido J."/>
        </authorList>
    </citation>
    <scope>NUCLEOTIDE SEQUENCE</scope>
</reference>
<dbReference type="InterPro" id="IPR027844">
    <property type="entry name" value="INTS15"/>
</dbReference>
<sequence length="580" mass="62370">MSSKTSAIITPDTKNVLKKMNFPDSAREVLNKIEQLCIAQNAHRTQSSQHIKQMELAMEMISEFIFRENTNKSFKKKMHSVQTLSKIQELQLLEMLCEYMSSLHEHSPSQVVKNAVYMFLFPHSHAHRSRLLVKLVSMAISTSNYQVLISTGILVQQVGCTTKFSTDIAEGLVSDYFILLPHAVTKLAELPLHAPLFTANLLTSLSEMYNKSNINPNLLSIVTEWLSKHPDLCYTALVTNLQSSLPSGAIPMPASTPFVGLFKWCILAPFYIGQSASSHSGAHSANGGHKSSSACSGADGAKICSSSFNAQSNTCATNCSHSHASSTNKCSTNNSSTNCGNTHRNTNMTNCSKPCNTNTCGATNSSSKSCTNSSNSNHTNTNACNNSHSGSSCSQTSNTSSCTGSSGANSRGSCSQNGTTSSSSCPASNQVEGSTETVSQLYSKLHLSLLTSLLECKTYCTLSTQRNIISADALCTIVSYLLILIGENQAAAKPEGKSSTTISSESPNSPESTKPTTSIDEVIAESIHRLAQFIQVSVFTGTLFGNKTKLLAQLSLLPPNKLMSCVLFFCSSFFSLTKHH</sequence>
<organism evidence="2">
    <name type="scientific">Cacopsylla melanoneura</name>
    <dbReference type="NCBI Taxonomy" id="428564"/>
    <lineage>
        <taxon>Eukaryota</taxon>
        <taxon>Metazoa</taxon>
        <taxon>Ecdysozoa</taxon>
        <taxon>Arthropoda</taxon>
        <taxon>Hexapoda</taxon>
        <taxon>Insecta</taxon>
        <taxon>Pterygota</taxon>
        <taxon>Neoptera</taxon>
        <taxon>Paraneoptera</taxon>
        <taxon>Hemiptera</taxon>
        <taxon>Sternorrhyncha</taxon>
        <taxon>Psylloidea</taxon>
        <taxon>Psyllidae</taxon>
        <taxon>Psyllinae</taxon>
        <taxon>Cacopsylla</taxon>
    </lineage>
</organism>
<dbReference type="AlphaFoldDB" id="A0A8D8M615"/>
<name>A0A8D8M615_9HEMI</name>
<dbReference type="PANTHER" id="PTHR14540">
    <property type="entry name" value="INTEGRATOR COMPLEX SUBUNIT 15"/>
    <property type="match status" value="1"/>
</dbReference>
<proteinExistence type="predicted"/>
<dbReference type="EMBL" id="HBUF01053566">
    <property type="protein sequence ID" value="CAG6622865.1"/>
    <property type="molecule type" value="Transcribed_RNA"/>
</dbReference>
<dbReference type="Pfam" id="PF14964">
    <property type="entry name" value="INTS15"/>
    <property type="match status" value="2"/>
</dbReference>
<accession>A0A8D8M615</accession>
<evidence type="ECO:0000256" key="1">
    <source>
        <dbReference type="SAM" id="MobiDB-lite"/>
    </source>
</evidence>